<sequence>MYLEIQPTFRTLTVTGSSTQEVKPLQGRKGLMRISMIKMAIE</sequence>
<keyword evidence="2" id="KW-1185">Reference proteome</keyword>
<dbReference type="AlphaFoldDB" id="D7DVS8"/>
<organism evidence="1 2">
    <name type="scientific">Nostoc azollae (strain 0708)</name>
    <name type="common">Anabaena azollae (strain 0708)</name>
    <dbReference type="NCBI Taxonomy" id="551115"/>
    <lineage>
        <taxon>Bacteria</taxon>
        <taxon>Bacillati</taxon>
        <taxon>Cyanobacteriota</taxon>
        <taxon>Cyanophyceae</taxon>
        <taxon>Nostocales</taxon>
        <taxon>Nostocaceae</taxon>
        <taxon>Trichormus</taxon>
    </lineage>
</organism>
<evidence type="ECO:0000313" key="1">
    <source>
        <dbReference type="EMBL" id="ADI63937.1"/>
    </source>
</evidence>
<evidence type="ECO:0000313" key="2">
    <source>
        <dbReference type="Proteomes" id="UP000001511"/>
    </source>
</evidence>
<accession>D7DVS8</accession>
<dbReference type="KEGG" id="naz:Aazo_1830"/>
<dbReference type="HOGENOM" id="CLU_3254858_0_0_3"/>
<name>D7DVS8_NOSA0</name>
<proteinExistence type="predicted"/>
<protein>
    <submittedName>
        <fullName evidence="1">Uncharacterized protein</fullName>
    </submittedName>
</protein>
<dbReference type="EMBL" id="CP002059">
    <property type="protein sequence ID" value="ADI63937.1"/>
    <property type="molecule type" value="Genomic_DNA"/>
</dbReference>
<reference evidence="1 2" key="1">
    <citation type="journal article" date="2010" name="PLoS ONE">
        <title>Genome erosion in a nitrogen-fixing vertically transmitted endosymbiotic multicellular cyanobacterium.</title>
        <authorList>
            <person name="Ran L."/>
            <person name="Larsson J."/>
            <person name="Vigil-Stenman T."/>
            <person name="Nylander J.A."/>
            <person name="Ininbergs K."/>
            <person name="Zheng W.W."/>
            <person name="Lapidus A."/>
            <person name="Lowry S."/>
            <person name="Haselkorn R."/>
            <person name="Bergman B."/>
        </authorList>
    </citation>
    <scope>NUCLEOTIDE SEQUENCE [LARGE SCALE GENOMIC DNA]</scope>
    <source>
        <strain evidence="1 2">0708</strain>
    </source>
</reference>
<gene>
    <name evidence="1" type="ordered locus">Aazo_1830</name>
</gene>
<dbReference type="Proteomes" id="UP000001511">
    <property type="component" value="Chromosome"/>
</dbReference>